<dbReference type="GO" id="GO:0000162">
    <property type="term" value="P:L-tryptophan biosynthetic process"/>
    <property type="evidence" value="ECO:0007669"/>
    <property type="project" value="TreeGrafter"/>
</dbReference>
<evidence type="ECO:0000313" key="3">
    <source>
        <dbReference type="EMBL" id="QTX31809.1"/>
    </source>
</evidence>
<dbReference type="Gene3D" id="3.40.50.880">
    <property type="match status" value="1"/>
</dbReference>
<dbReference type="KEGG" id="aram:KAR29_10755"/>
<dbReference type="InterPro" id="IPR029062">
    <property type="entry name" value="Class_I_gatase-like"/>
</dbReference>
<organism evidence="3 4">
    <name type="scientific">Aminithiophilus ramosus</name>
    <dbReference type="NCBI Taxonomy" id="3029084"/>
    <lineage>
        <taxon>Bacteria</taxon>
        <taxon>Thermotogati</taxon>
        <taxon>Synergistota</taxon>
        <taxon>Synergistia</taxon>
        <taxon>Synergistales</taxon>
        <taxon>Aminithiophilaceae</taxon>
        <taxon>Aminithiophilus</taxon>
    </lineage>
</organism>
<dbReference type="InterPro" id="IPR050472">
    <property type="entry name" value="Anth_synth/Amidotransfase"/>
</dbReference>
<name>A0A9Q7EV94_9BACT</name>
<dbReference type="SUPFAM" id="SSF52317">
    <property type="entry name" value="Class I glutamine amidotransferase-like"/>
    <property type="match status" value="1"/>
</dbReference>
<accession>A0A9Q7EV94</accession>
<dbReference type="PANTHER" id="PTHR43418:SF4">
    <property type="entry name" value="MULTIFUNCTIONAL TRYPTOPHAN BIOSYNTHESIS PROTEIN"/>
    <property type="match status" value="1"/>
</dbReference>
<gene>
    <name evidence="3" type="ORF">KAR29_10755</name>
</gene>
<dbReference type="GO" id="GO:0005829">
    <property type="term" value="C:cytosol"/>
    <property type="evidence" value="ECO:0007669"/>
    <property type="project" value="TreeGrafter"/>
</dbReference>
<evidence type="ECO:0000259" key="2">
    <source>
        <dbReference type="Pfam" id="PF00117"/>
    </source>
</evidence>
<keyword evidence="1" id="KW-0315">Glutamine amidotransferase</keyword>
<dbReference type="NCBIfam" id="TIGR00566">
    <property type="entry name" value="trpG_papA"/>
    <property type="match status" value="1"/>
</dbReference>
<dbReference type="Proteomes" id="UP000671879">
    <property type="component" value="Chromosome"/>
</dbReference>
<protein>
    <submittedName>
        <fullName evidence="3">Aminodeoxychorismate/anthranilate synthase component II</fullName>
    </submittedName>
</protein>
<dbReference type="PROSITE" id="PS51273">
    <property type="entry name" value="GATASE_TYPE_1"/>
    <property type="match status" value="1"/>
</dbReference>
<keyword evidence="4" id="KW-1185">Reference proteome</keyword>
<sequence>MILLVDNYDSFTYNLVQLLGEFDEVTTVRNDRITVDEARRLGPDRIVLSPGPGGPEGAGVTVAFARAFCGVLPLLGVCLGHQSMAFAFGGNVVRASRPCHGKVSAVRHDGRGIFRGLPSPFEATRYHSLVVDEASLPAELRVTARCDDGTVMALEHVDAPFFGVQFHPESILTVQGRRLLENFAAL</sequence>
<evidence type="ECO:0000256" key="1">
    <source>
        <dbReference type="ARBA" id="ARBA00022962"/>
    </source>
</evidence>
<dbReference type="Pfam" id="PF00117">
    <property type="entry name" value="GATase"/>
    <property type="match status" value="1"/>
</dbReference>
<dbReference type="AlphaFoldDB" id="A0A9Q7EV94"/>
<proteinExistence type="predicted"/>
<dbReference type="RefSeq" id="WP_274372994.1">
    <property type="nucleotide sequence ID" value="NZ_CP072943.1"/>
</dbReference>
<dbReference type="PRINTS" id="PR00097">
    <property type="entry name" value="ANTSNTHASEII"/>
</dbReference>
<dbReference type="FunFam" id="3.40.50.880:FF:000003">
    <property type="entry name" value="Anthranilate synthase component II"/>
    <property type="match status" value="1"/>
</dbReference>
<feature type="domain" description="Glutamine amidotransferase" evidence="2">
    <location>
        <begin position="3"/>
        <end position="184"/>
    </location>
</feature>
<dbReference type="PRINTS" id="PR00099">
    <property type="entry name" value="CPSGATASE"/>
</dbReference>
<dbReference type="GO" id="GO:0004049">
    <property type="term" value="F:anthranilate synthase activity"/>
    <property type="evidence" value="ECO:0007669"/>
    <property type="project" value="TreeGrafter"/>
</dbReference>
<dbReference type="PRINTS" id="PR00096">
    <property type="entry name" value="GATASE"/>
</dbReference>
<dbReference type="PANTHER" id="PTHR43418">
    <property type="entry name" value="MULTIFUNCTIONAL TRYPTOPHAN BIOSYNTHESIS PROTEIN-RELATED"/>
    <property type="match status" value="1"/>
</dbReference>
<reference evidence="4" key="1">
    <citation type="submission" date="2021-04" db="EMBL/GenBank/DDBJ databases">
        <title>A novel Synergistetes isolate from a pyrite-forming mixed culture.</title>
        <authorList>
            <person name="Bunk B."/>
            <person name="Sproer C."/>
            <person name="Spring S."/>
            <person name="Pester M."/>
        </authorList>
    </citation>
    <scope>NUCLEOTIDE SEQUENCE [LARGE SCALE GENOMIC DNA]</scope>
    <source>
        <strain evidence="4">J.5.4.2-T.3.5.2</strain>
    </source>
</reference>
<dbReference type="CDD" id="cd01743">
    <property type="entry name" value="GATase1_Anthranilate_Synthase"/>
    <property type="match status" value="1"/>
</dbReference>
<dbReference type="InterPro" id="IPR006221">
    <property type="entry name" value="TrpG/PapA_dom"/>
</dbReference>
<evidence type="ECO:0000313" key="4">
    <source>
        <dbReference type="Proteomes" id="UP000671879"/>
    </source>
</evidence>
<dbReference type="InterPro" id="IPR017926">
    <property type="entry name" value="GATASE"/>
</dbReference>
<dbReference type="EMBL" id="CP072943">
    <property type="protein sequence ID" value="QTX31809.1"/>
    <property type="molecule type" value="Genomic_DNA"/>
</dbReference>